<protein>
    <submittedName>
        <fullName evidence="1">Uncharacterized protein</fullName>
    </submittedName>
</protein>
<reference evidence="1" key="1">
    <citation type="submission" date="2021-03" db="EMBL/GenBank/DDBJ databases">
        <title>Draft genome sequence of rust myrtle Austropuccinia psidii MF-1, a brazilian biotype.</title>
        <authorList>
            <person name="Quecine M.C."/>
            <person name="Pachon D.M.R."/>
            <person name="Bonatelli M.L."/>
            <person name="Correr F.H."/>
            <person name="Franceschini L.M."/>
            <person name="Leite T.F."/>
            <person name="Margarido G.R.A."/>
            <person name="Almeida C.A."/>
            <person name="Ferrarezi J.A."/>
            <person name="Labate C.A."/>
        </authorList>
    </citation>
    <scope>NUCLEOTIDE SEQUENCE</scope>
    <source>
        <strain evidence="1">MF-1</strain>
    </source>
</reference>
<name>A0A9Q3FHT1_9BASI</name>
<accession>A0A9Q3FHT1</accession>
<sequence length="158" mass="18653">MSDLSIKYIIALLSKLGICQWAPDLNDKSNTLYIEACRISTIQMFCQIAISGAYEYINLNFQYLYNIELLTKVYNPYVHWYVAQQYKKEIKEPGTYAKEKERKAVLQYRLRLKDVCYKAGIAQGFPKQYLKLVAEPDAYSDDEYDPISKRWMIKKIKF</sequence>
<dbReference type="OrthoDB" id="3254880at2759"/>
<evidence type="ECO:0000313" key="1">
    <source>
        <dbReference type="EMBL" id="MBW0540258.1"/>
    </source>
</evidence>
<dbReference type="AlphaFoldDB" id="A0A9Q3FHT1"/>
<gene>
    <name evidence="1" type="ORF">O181_079973</name>
</gene>
<comment type="caution">
    <text evidence="1">The sequence shown here is derived from an EMBL/GenBank/DDBJ whole genome shotgun (WGS) entry which is preliminary data.</text>
</comment>
<proteinExistence type="predicted"/>
<dbReference type="EMBL" id="AVOT02044907">
    <property type="protein sequence ID" value="MBW0540258.1"/>
    <property type="molecule type" value="Genomic_DNA"/>
</dbReference>
<evidence type="ECO:0000313" key="2">
    <source>
        <dbReference type="Proteomes" id="UP000765509"/>
    </source>
</evidence>
<keyword evidence="2" id="KW-1185">Reference proteome</keyword>
<organism evidence="1 2">
    <name type="scientific">Austropuccinia psidii MF-1</name>
    <dbReference type="NCBI Taxonomy" id="1389203"/>
    <lineage>
        <taxon>Eukaryota</taxon>
        <taxon>Fungi</taxon>
        <taxon>Dikarya</taxon>
        <taxon>Basidiomycota</taxon>
        <taxon>Pucciniomycotina</taxon>
        <taxon>Pucciniomycetes</taxon>
        <taxon>Pucciniales</taxon>
        <taxon>Sphaerophragmiaceae</taxon>
        <taxon>Austropuccinia</taxon>
    </lineage>
</organism>
<dbReference type="Proteomes" id="UP000765509">
    <property type="component" value="Unassembled WGS sequence"/>
</dbReference>